<sequence>MPTVRLTKRTIESIPLTASGQTLYRDTELPGFGLRVGTRAKTFIAEGQLRRRTARVTIGRYPIISVEEARRRTLDALANMGRGVTPAQAKKSSEVRDITLAKAFETFFEAKTNLSPVSVDNYERTPRLYLAAWRRRPLREITRDMVLAQHRKISREHGAFSANAAMRHLRSVYNFIASLHEDLPPNPVQVLSRTRSWSPERRRRTMVAAHQLPAWWEAVQTETDDARDFLTIALFTGMRRNEIASLRWEDVDLIGQTLHLPRTKNGDPLILPLSGYLAGVIAARRERVGQSEWVFPGNGTTGHLVETKSFVARVVKAAGVPFSLHDMRRTFITIAESLDIPAYALKRLLNHRADGDVTGGYIVMSVDRLRGPVERAAERILEMASATAK</sequence>
<dbReference type="InterPro" id="IPR044068">
    <property type="entry name" value="CB"/>
</dbReference>
<dbReference type="EMBL" id="BSPC01000005">
    <property type="protein sequence ID" value="GLS17281.1"/>
    <property type="molecule type" value="Genomic_DNA"/>
</dbReference>
<dbReference type="PANTHER" id="PTHR30629">
    <property type="entry name" value="PROPHAGE INTEGRASE"/>
    <property type="match status" value="1"/>
</dbReference>
<accession>A0ABQ6CAG7</accession>
<dbReference type="Gene3D" id="3.30.160.390">
    <property type="entry name" value="Integrase, DNA-binding domain"/>
    <property type="match status" value="1"/>
</dbReference>
<evidence type="ECO:0000256" key="3">
    <source>
        <dbReference type="ARBA" id="ARBA00023125"/>
    </source>
</evidence>
<keyword evidence="4" id="KW-0233">DNA recombination</keyword>
<dbReference type="InterPro" id="IPR025166">
    <property type="entry name" value="Integrase_DNA_bind_dom"/>
</dbReference>
<feature type="domain" description="Core-binding (CB)" evidence="7">
    <location>
        <begin position="98"/>
        <end position="177"/>
    </location>
</feature>
<dbReference type="InterPro" id="IPR002104">
    <property type="entry name" value="Integrase_catalytic"/>
</dbReference>
<evidence type="ECO:0000256" key="2">
    <source>
        <dbReference type="ARBA" id="ARBA00022908"/>
    </source>
</evidence>
<keyword evidence="3 5" id="KW-0238">DNA-binding</keyword>
<dbReference type="SUPFAM" id="SSF56349">
    <property type="entry name" value="DNA breaking-rejoining enzymes"/>
    <property type="match status" value="1"/>
</dbReference>
<comment type="caution">
    <text evidence="8">The sequence shown here is derived from an EMBL/GenBank/DDBJ whole genome shotgun (WGS) entry which is preliminary data.</text>
</comment>
<evidence type="ECO:0000259" key="7">
    <source>
        <dbReference type="PROSITE" id="PS51900"/>
    </source>
</evidence>
<dbReference type="Pfam" id="PF13356">
    <property type="entry name" value="Arm-DNA-bind_3"/>
    <property type="match status" value="1"/>
</dbReference>
<feature type="domain" description="Tyr recombinase" evidence="6">
    <location>
        <begin position="201"/>
        <end position="374"/>
    </location>
</feature>
<dbReference type="InterPro" id="IPR011010">
    <property type="entry name" value="DNA_brk_join_enz"/>
</dbReference>
<dbReference type="RefSeq" id="WP_284310107.1">
    <property type="nucleotide sequence ID" value="NZ_BSPC01000005.1"/>
</dbReference>
<dbReference type="PANTHER" id="PTHR30629:SF2">
    <property type="entry name" value="PROPHAGE INTEGRASE INTS-RELATED"/>
    <property type="match status" value="1"/>
</dbReference>
<evidence type="ECO:0000256" key="1">
    <source>
        <dbReference type="ARBA" id="ARBA00008857"/>
    </source>
</evidence>
<dbReference type="Gene3D" id="1.10.443.10">
    <property type="entry name" value="Intergrase catalytic core"/>
    <property type="match status" value="1"/>
</dbReference>
<reference evidence="9" key="1">
    <citation type="journal article" date="2019" name="Int. J. Syst. Evol. Microbiol.">
        <title>The Global Catalogue of Microorganisms (GCM) 10K type strain sequencing project: providing services to taxonomists for standard genome sequencing and annotation.</title>
        <authorList>
            <consortium name="The Broad Institute Genomics Platform"/>
            <consortium name="The Broad Institute Genome Sequencing Center for Infectious Disease"/>
            <person name="Wu L."/>
            <person name="Ma J."/>
        </authorList>
    </citation>
    <scope>NUCLEOTIDE SEQUENCE [LARGE SCALE GENOMIC DNA]</scope>
    <source>
        <strain evidence="9">NBRC 101365</strain>
    </source>
</reference>
<protein>
    <submittedName>
        <fullName evidence="8">Integrase</fullName>
    </submittedName>
</protein>
<evidence type="ECO:0000256" key="4">
    <source>
        <dbReference type="ARBA" id="ARBA00023172"/>
    </source>
</evidence>
<evidence type="ECO:0000313" key="9">
    <source>
        <dbReference type="Proteomes" id="UP001156882"/>
    </source>
</evidence>
<gene>
    <name evidence="8" type="ORF">GCM10007874_02960</name>
</gene>
<dbReference type="Gene3D" id="1.10.150.130">
    <property type="match status" value="1"/>
</dbReference>
<keyword evidence="2" id="KW-0229">DNA integration</keyword>
<keyword evidence="9" id="KW-1185">Reference proteome</keyword>
<dbReference type="Proteomes" id="UP001156882">
    <property type="component" value="Unassembled WGS sequence"/>
</dbReference>
<dbReference type="PROSITE" id="PS51900">
    <property type="entry name" value="CB"/>
    <property type="match status" value="1"/>
</dbReference>
<evidence type="ECO:0000313" key="8">
    <source>
        <dbReference type="EMBL" id="GLS17281.1"/>
    </source>
</evidence>
<evidence type="ECO:0000259" key="6">
    <source>
        <dbReference type="PROSITE" id="PS51898"/>
    </source>
</evidence>
<evidence type="ECO:0000256" key="5">
    <source>
        <dbReference type="PROSITE-ProRule" id="PRU01248"/>
    </source>
</evidence>
<dbReference type="InterPro" id="IPR038488">
    <property type="entry name" value="Integrase_DNA-bd_sf"/>
</dbReference>
<dbReference type="Pfam" id="PF00589">
    <property type="entry name" value="Phage_integrase"/>
    <property type="match status" value="1"/>
</dbReference>
<organism evidence="8 9">
    <name type="scientific">Labrys miyagiensis</name>
    <dbReference type="NCBI Taxonomy" id="346912"/>
    <lineage>
        <taxon>Bacteria</taxon>
        <taxon>Pseudomonadati</taxon>
        <taxon>Pseudomonadota</taxon>
        <taxon>Alphaproteobacteria</taxon>
        <taxon>Hyphomicrobiales</taxon>
        <taxon>Xanthobacteraceae</taxon>
        <taxon>Labrys</taxon>
    </lineage>
</organism>
<proteinExistence type="inferred from homology"/>
<dbReference type="InterPro" id="IPR050808">
    <property type="entry name" value="Phage_Integrase"/>
</dbReference>
<dbReference type="PROSITE" id="PS51898">
    <property type="entry name" value="TYR_RECOMBINASE"/>
    <property type="match status" value="1"/>
</dbReference>
<dbReference type="InterPro" id="IPR013762">
    <property type="entry name" value="Integrase-like_cat_sf"/>
</dbReference>
<dbReference type="InterPro" id="IPR010998">
    <property type="entry name" value="Integrase_recombinase_N"/>
</dbReference>
<comment type="similarity">
    <text evidence="1">Belongs to the 'phage' integrase family.</text>
</comment>
<name>A0ABQ6CAG7_9HYPH</name>